<dbReference type="InterPro" id="IPR032811">
    <property type="entry name" value="Put_conjugal_transfer"/>
</dbReference>
<feature type="signal peptide" evidence="1">
    <location>
        <begin position="1"/>
        <end position="21"/>
    </location>
</feature>
<sequence>MKSVVIAAAVSAALFSCASFAAPGFVDAGPNLSDNGASGAWTALYATRNPAGSEFAIAPDASFRLGILSSIGIGMEVGPVDNFADEIDDLIDALDRDDLTLSEGNALVNRFNSILGPLSRDGYVKVHGGVQVPLFPILYRSNLGVFTLDANISAQARLGFLDSPLTYNSVSEEVETASAAYIKAGRVDEIALGFSRPVWQQPGRRLIVGGNLRYLQATLSKEVVALEAIDEDDDVEDVLKDSYDVNEHKSSNVTVDVGAIYDASNYRVGVTFANLTEPDFEYGAIGSNCGVLSGSAQYNCFTAAYFSNRIALNETWTLERLATLEGAVFFASGKGSLAASVDLNDVHDPVGDLNQNLKVALGYKTQTNWLPDLRVGYRKNLAGSELSSASLGFTFFGAVHLDVSCALESTNIDGNSVPRTAAFNLGFEMGY</sequence>
<evidence type="ECO:0000313" key="2">
    <source>
        <dbReference type="EMBL" id="MFC4308192.1"/>
    </source>
</evidence>
<dbReference type="Pfam" id="PF13729">
    <property type="entry name" value="TraF_2"/>
    <property type="match status" value="1"/>
</dbReference>
<protein>
    <submittedName>
        <fullName evidence="2">Conjugal transfer protein TraF</fullName>
    </submittedName>
</protein>
<keyword evidence="1" id="KW-0732">Signal</keyword>
<reference evidence="3" key="1">
    <citation type="journal article" date="2019" name="Int. J. Syst. Evol. Microbiol.">
        <title>The Global Catalogue of Microorganisms (GCM) 10K type strain sequencing project: providing services to taxonomists for standard genome sequencing and annotation.</title>
        <authorList>
            <consortium name="The Broad Institute Genomics Platform"/>
            <consortium name="The Broad Institute Genome Sequencing Center for Infectious Disease"/>
            <person name="Wu L."/>
            <person name="Ma J."/>
        </authorList>
    </citation>
    <scope>NUCLEOTIDE SEQUENCE [LARGE SCALE GENOMIC DNA]</scope>
    <source>
        <strain evidence="3">CGMCC 1.10759</strain>
    </source>
</reference>
<proteinExistence type="predicted"/>
<feature type="chain" id="PRO_5047500094" evidence="1">
    <location>
        <begin position="22"/>
        <end position="431"/>
    </location>
</feature>
<evidence type="ECO:0000256" key="1">
    <source>
        <dbReference type="SAM" id="SignalP"/>
    </source>
</evidence>
<comment type="caution">
    <text evidence="2">The sequence shown here is derived from an EMBL/GenBank/DDBJ whole genome shotgun (WGS) entry which is preliminary data.</text>
</comment>
<dbReference type="RefSeq" id="WP_380595117.1">
    <property type="nucleotide sequence ID" value="NZ_JBHSDU010000001.1"/>
</dbReference>
<name>A0ABV8SMK4_9GAMM</name>
<keyword evidence="3" id="KW-1185">Reference proteome</keyword>
<organism evidence="2 3">
    <name type="scientific">Steroidobacter flavus</name>
    <dbReference type="NCBI Taxonomy" id="1842136"/>
    <lineage>
        <taxon>Bacteria</taxon>
        <taxon>Pseudomonadati</taxon>
        <taxon>Pseudomonadota</taxon>
        <taxon>Gammaproteobacteria</taxon>
        <taxon>Steroidobacterales</taxon>
        <taxon>Steroidobacteraceae</taxon>
        <taxon>Steroidobacter</taxon>
    </lineage>
</organism>
<dbReference type="Proteomes" id="UP001595904">
    <property type="component" value="Unassembled WGS sequence"/>
</dbReference>
<evidence type="ECO:0000313" key="3">
    <source>
        <dbReference type="Proteomes" id="UP001595904"/>
    </source>
</evidence>
<gene>
    <name evidence="2" type="primary">traF</name>
    <name evidence="2" type="ORF">ACFPN2_03770</name>
</gene>
<dbReference type="PROSITE" id="PS51257">
    <property type="entry name" value="PROKAR_LIPOPROTEIN"/>
    <property type="match status" value="1"/>
</dbReference>
<accession>A0ABV8SMK4</accession>
<dbReference type="EMBL" id="JBHSDU010000001">
    <property type="protein sequence ID" value="MFC4308192.1"/>
    <property type="molecule type" value="Genomic_DNA"/>
</dbReference>